<evidence type="ECO:0000256" key="6">
    <source>
        <dbReference type="ARBA" id="ARBA00022692"/>
    </source>
</evidence>
<dbReference type="InterPro" id="IPR011009">
    <property type="entry name" value="Kinase-like_dom_sf"/>
</dbReference>
<dbReference type="Gene3D" id="3.40.50.2300">
    <property type="match status" value="1"/>
</dbReference>
<evidence type="ECO:0000313" key="22">
    <source>
        <dbReference type="WBParaSite" id="SVE_0967200.1"/>
    </source>
</evidence>
<dbReference type="GO" id="GO:0004672">
    <property type="term" value="F:protein kinase activity"/>
    <property type="evidence" value="ECO:0007669"/>
    <property type="project" value="InterPro"/>
</dbReference>
<dbReference type="Pfam" id="PF07714">
    <property type="entry name" value="PK_Tyr_Ser-Thr"/>
    <property type="match status" value="1"/>
</dbReference>
<evidence type="ECO:0000256" key="18">
    <source>
        <dbReference type="SAM" id="SignalP"/>
    </source>
</evidence>
<dbReference type="EC" id="4.6.1.2" evidence="4 16"/>
<dbReference type="SUPFAM" id="SSF55073">
    <property type="entry name" value="Nucleotide cyclase"/>
    <property type="match status" value="1"/>
</dbReference>
<feature type="domain" description="Protein kinase" evidence="19">
    <location>
        <begin position="452"/>
        <end position="749"/>
    </location>
</feature>
<dbReference type="PROSITE" id="PS00452">
    <property type="entry name" value="GUANYLATE_CYCLASE_1"/>
    <property type="match status" value="1"/>
</dbReference>
<dbReference type="SUPFAM" id="SSF56112">
    <property type="entry name" value="Protein kinase-like (PK-like)"/>
    <property type="match status" value="1"/>
</dbReference>
<reference evidence="21" key="1">
    <citation type="submission" date="2014-07" db="EMBL/GenBank/DDBJ databases">
        <authorList>
            <person name="Martin A.A"/>
            <person name="De Silva N."/>
        </authorList>
    </citation>
    <scope>NUCLEOTIDE SEQUENCE</scope>
</reference>
<dbReference type="InterPro" id="IPR028082">
    <property type="entry name" value="Peripla_BP_I"/>
</dbReference>
<evidence type="ECO:0000256" key="15">
    <source>
        <dbReference type="RuleBase" id="RU000405"/>
    </source>
</evidence>
<name>A0A0K0FKV8_STRVS</name>
<dbReference type="Gene3D" id="3.30.70.1230">
    <property type="entry name" value="Nucleotide cyclase"/>
    <property type="match status" value="1"/>
</dbReference>
<evidence type="ECO:0000256" key="16">
    <source>
        <dbReference type="RuleBase" id="RU003431"/>
    </source>
</evidence>
<evidence type="ECO:0000256" key="11">
    <source>
        <dbReference type="ARBA" id="ARBA00023170"/>
    </source>
</evidence>
<dbReference type="AlphaFoldDB" id="A0A0K0FKV8"/>
<dbReference type="SUPFAM" id="SSF53822">
    <property type="entry name" value="Periplasmic binding protein-like I"/>
    <property type="match status" value="1"/>
</dbReference>
<dbReference type="PANTHER" id="PTHR11920:SF355">
    <property type="entry name" value="RECEPTOR-TYPE GUANYLATE CYCLASE GCY-10-RELATED"/>
    <property type="match status" value="1"/>
</dbReference>
<dbReference type="GO" id="GO:0005524">
    <property type="term" value="F:ATP binding"/>
    <property type="evidence" value="ECO:0007669"/>
    <property type="project" value="InterPro"/>
</dbReference>
<dbReference type="InterPro" id="IPR001054">
    <property type="entry name" value="A/G_cyclase"/>
</dbReference>
<dbReference type="Proteomes" id="UP000035680">
    <property type="component" value="Unassembled WGS sequence"/>
</dbReference>
<keyword evidence="9 17" id="KW-1133">Transmembrane helix</keyword>
<dbReference type="InterPro" id="IPR029787">
    <property type="entry name" value="Nucleotide_cyclase"/>
</dbReference>
<dbReference type="PANTHER" id="PTHR11920">
    <property type="entry name" value="GUANYLYL CYCLASE"/>
    <property type="match status" value="1"/>
</dbReference>
<reference evidence="22" key="2">
    <citation type="submission" date="2015-08" db="UniProtKB">
        <authorList>
            <consortium name="WormBaseParasite"/>
        </authorList>
    </citation>
    <scope>IDENTIFICATION</scope>
</reference>
<keyword evidence="7 18" id="KW-0732">Signal</keyword>
<proteinExistence type="inferred from homology"/>
<accession>A0A0K0FKV8</accession>
<keyword evidence="10 17" id="KW-0472">Membrane</keyword>
<dbReference type="InterPro" id="IPR000719">
    <property type="entry name" value="Prot_kinase_dom"/>
</dbReference>
<dbReference type="WBParaSite" id="SVE_0967200.1">
    <property type="protein sequence ID" value="SVE_0967200.1"/>
    <property type="gene ID" value="SVE_0967200"/>
</dbReference>
<evidence type="ECO:0000256" key="4">
    <source>
        <dbReference type="ARBA" id="ARBA00012202"/>
    </source>
</evidence>
<evidence type="ECO:0000256" key="3">
    <source>
        <dbReference type="ARBA" id="ARBA00004479"/>
    </source>
</evidence>
<dbReference type="GO" id="GO:0007606">
    <property type="term" value="P:sensory perception of chemical stimulus"/>
    <property type="evidence" value="ECO:0007669"/>
    <property type="project" value="UniProtKB-ARBA"/>
</dbReference>
<keyword evidence="6 17" id="KW-0812">Transmembrane</keyword>
<comment type="subcellular location">
    <subcellularLocation>
        <location evidence="2">Cell membrane</location>
    </subcellularLocation>
    <subcellularLocation>
        <location evidence="3">Membrane</location>
        <topology evidence="3">Single-pass type I membrane protein</topology>
    </subcellularLocation>
</comment>
<organism evidence="21 22">
    <name type="scientific">Strongyloides venezuelensis</name>
    <name type="common">Threadworm</name>
    <dbReference type="NCBI Taxonomy" id="75913"/>
    <lineage>
        <taxon>Eukaryota</taxon>
        <taxon>Metazoa</taxon>
        <taxon>Ecdysozoa</taxon>
        <taxon>Nematoda</taxon>
        <taxon>Chromadorea</taxon>
        <taxon>Rhabditida</taxon>
        <taxon>Tylenchina</taxon>
        <taxon>Panagrolaimomorpha</taxon>
        <taxon>Strongyloidoidea</taxon>
        <taxon>Strongyloididae</taxon>
        <taxon>Strongyloides</taxon>
    </lineage>
</organism>
<dbReference type="STRING" id="75913.A0A0K0FKV8"/>
<keyword evidence="21" id="KW-1185">Reference proteome</keyword>
<evidence type="ECO:0000259" key="20">
    <source>
        <dbReference type="PROSITE" id="PS50125"/>
    </source>
</evidence>
<evidence type="ECO:0000256" key="12">
    <source>
        <dbReference type="ARBA" id="ARBA00023180"/>
    </source>
</evidence>
<dbReference type="InterPro" id="IPR018297">
    <property type="entry name" value="A/G_cyclase_CS"/>
</dbReference>
<dbReference type="InterPro" id="IPR050401">
    <property type="entry name" value="Cyclic_nucleotide_synthase"/>
</dbReference>
<evidence type="ECO:0000256" key="17">
    <source>
        <dbReference type="SAM" id="Phobius"/>
    </source>
</evidence>
<feature type="chain" id="PRO_5005330043" description="Guanylate cyclase" evidence="18">
    <location>
        <begin position="25"/>
        <end position="1013"/>
    </location>
</feature>
<evidence type="ECO:0000256" key="8">
    <source>
        <dbReference type="ARBA" id="ARBA00022741"/>
    </source>
</evidence>
<evidence type="ECO:0000259" key="19">
    <source>
        <dbReference type="PROSITE" id="PS50011"/>
    </source>
</evidence>
<dbReference type="PROSITE" id="PS50011">
    <property type="entry name" value="PROTEIN_KINASE_DOM"/>
    <property type="match status" value="1"/>
</dbReference>
<feature type="signal peptide" evidence="18">
    <location>
        <begin position="1"/>
        <end position="24"/>
    </location>
</feature>
<evidence type="ECO:0000256" key="13">
    <source>
        <dbReference type="ARBA" id="ARBA00023239"/>
    </source>
</evidence>
<evidence type="ECO:0000256" key="2">
    <source>
        <dbReference type="ARBA" id="ARBA00004236"/>
    </source>
</evidence>
<keyword evidence="14 16" id="KW-0141">cGMP biosynthesis</keyword>
<evidence type="ECO:0000256" key="1">
    <source>
        <dbReference type="ARBA" id="ARBA00001436"/>
    </source>
</evidence>
<dbReference type="GO" id="GO:0001653">
    <property type="term" value="F:peptide receptor activity"/>
    <property type="evidence" value="ECO:0007669"/>
    <property type="project" value="TreeGrafter"/>
</dbReference>
<dbReference type="CDD" id="cd07302">
    <property type="entry name" value="CHD"/>
    <property type="match status" value="1"/>
</dbReference>
<evidence type="ECO:0000256" key="10">
    <source>
        <dbReference type="ARBA" id="ARBA00023136"/>
    </source>
</evidence>
<evidence type="ECO:0000313" key="21">
    <source>
        <dbReference type="Proteomes" id="UP000035680"/>
    </source>
</evidence>
<dbReference type="GO" id="GO:0005886">
    <property type="term" value="C:plasma membrane"/>
    <property type="evidence" value="ECO:0007669"/>
    <property type="project" value="UniProtKB-SubCell"/>
</dbReference>
<evidence type="ECO:0000256" key="14">
    <source>
        <dbReference type="ARBA" id="ARBA00023293"/>
    </source>
</evidence>
<keyword evidence="11" id="KW-0675">Receptor</keyword>
<dbReference type="FunFam" id="3.30.70.1230:FF:000050">
    <property type="entry name" value="Guanylate cyclase"/>
    <property type="match status" value="1"/>
</dbReference>
<keyword evidence="13 15" id="KW-0456">Lyase</keyword>
<comment type="similarity">
    <text evidence="15">Belongs to the adenylyl cyclase class-4/guanylyl cyclase family.</text>
</comment>
<dbReference type="PROSITE" id="PS50125">
    <property type="entry name" value="GUANYLATE_CYCLASE_2"/>
    <property type="match status" value="1"/>
</dbReference>
<comment type="catalytic activity">
    <reaction evidence="1 16">
        <text>GTP = 3',5'-cyclic GMP + diphosphate</text>
        <dbReference type="Rhea" id="RHEA:13665"/>
        <dbReference type="ChEBI" id="CHEBI:33019"/>
        <dbReference type="ChEBI" id="CHEBI:37565"/>
        <dbReference type="ChEBI" id="CHEBI:57746"/>
        <dbReference type="EC" id="4.6.1.2"/>
    </reaction>
</comment>
<evidence type="ECO:0000256" key="9">
    <source>
        <dbReference type="ARBA" id="ARBA00022989"/>
    </source>
</evidence>
<keyword evidence="8" id="KW-0547">Nucleotide-binding</keyword>
<protein>
    <recommendedName>
        <fullName evidence="4 16">Guanylate cyclase</fullName>
        <ecNumber evidence="4 16">4.6.1.2</ecNumber>
    </recommendedName>
</protein>
<dbReference type="Gene3D" id="1.10.510.10">
    <property type="entry name" value="Transferase(Phosphotransferase) domain 1"/>
    <property type="match status" value="1"/>
</dbReference>
<keyword evidence="12" id="KW-0325">Glycoprotein</keyword>
<dbReference type="GO" id="GO:0007168">
    <property type="term" value="P:receptor guanylyl cyclase signaling pathway"/>
    <property type="evidence" value="ECO:0007669"/>
    <property type="project" value="TreeGrafter"/>
</dbReference>
<evidence type="ECO:0000256" key="7">
    <source>
        <dbReference type="ARBA" id="ARBA00022729"/>
    </source>
</evidence>
<keyword evidence="5" id="KW-1003">Cell membrane</keyword>
<dbReference type="GO" id="GO:0004383">
    <property type="term" value="F:guanylate cyclase activity"/>
    <property type="evidence" value="ECO:0007669"/>
    <property type="project" value="UniProtKB-EC"/>
</dbReference>
<dbReference type="GO" id="GO:0035556">
    <property type="term" value="P:intracellular signal transduction"/>
    <property type="evidence" value="ECO:0007669"/>
    <property type="project" value="InterPro"/>
</dbReference>
<dbReference type="InterPro" id="IPR001245">
    <property type="entry name" value="Ser-Thr/Tyr_kinase_cat_dom"/>
</dbReference>
<dbReference type="Pfam" id="PF00211">
    <property type="entry name" value="Guanylate_cyc"/>
    <property type="match status" value="1"/>
</dbReference>
<dbReference type="SMART" id="SM00044">
    <property type="entry name" value="CYCc"/>
    <property type="match status" value="1"/>
</dbReference>
<evidence type="ECO:0000256" key="5">
    <source>
        <dbReference type="ARBA" id="ARBA00022475"/>
    </source>
</evidence>
<dbReference type="GO" id="GO:0004016">
    <property type="term" value="F:adenylate cyclase activity"/>
    <property type="evidence" value="ECO:0007669"/>
    <property type="project" value="TreeGrafter"/>
</dbReference>
<feature type="transmembrane region" description="Helical" evidence="17">
    <location>
        <begin position="420"/>
        <end position="443"/>
    </location>
</feature>
<sequence>MGYSSLSMFYIFILIFNFPLTTKSITNVAFLRNDPNISVACTVGIDHASSSGQCQNDISLKIGAACEANDNALGTVNACEYVYNENAKIIVGPGCFDEDSQITVLSKHWKVPFFSRNGNVWTNYNNTIYPNKIHVSFLNVIQYADSLKKFMDKFNLTSVCFVGPRQRTNAHYQSLYVSVNNYFKTFFNNVTTNAILIDESQLSSFNPSESGLIDYIKLIVIDASFSNLKNVLQEMEIPDLYRNGYVFILLCYQHSTVCGSNIGQFMSDYSIVLLSPYFENYTKIDLLMSQYFKDSYNKYKGVEYLGAYIGCYASCMVTKLDTTLGGVSVANIMKGKQINSLLGNYTFDQMPSILVTQSFSQYIGANNSYIDLILTKPVTTNCKKNKCFELELVVNNDVFWHSQLESPLTHCYLTKSCTNYLVIIICVVGAVAFLVIVSLIYMVRRQRHLNIYRMNWKIPKNQFKVIENKVSNSKNKQGNTTETLSSKRRYIHAYAIVETTKAEFLQLRQLKKIVWSKPEIKFITELKKISHDNLTNFLGVNYNDSEKFYMLSTLTDRASLEDLVDDPEFTLDMTFKSAFIRDILKGLQYLHKSYVGYHGLLNIQTCLIDANWVLKLSNFGITNILHNLIRDEVLKNIELINLHFYQTISPENLQGCNFGVNYPMGTPSGDIYSFGIILFRLTYRYGPFDGVNMVPKDILKGIVNNTIHPVYEETLEENSLLDLMKNCLKYNPLERPTLKVLESSIRTILHSTRSNLVDQMININEKYAQNLERVVAERTNLLIEAQQQTDRLLSEMLPPSIAETLKNGGTVEPKLYESATVCFVQIWEFAKFMEENSPPEVVQFLNDVFNMFDEVISSHDCYKVETIGDTYMVVSGVPKENEGKHVFVIAEVALSLRSHSLHFKVPVKPDWKLTIRIGFHCGPIAAGIIGLKAPRYCLFGDTVNFSSRMESNCPPNQIQVSEPTALKLMENPEYRLIKRGIVKVKGKGDVNTYWLNEHFHHGEPPPDPKPNEN</sequence>
<feature type="domain" description="Guanylate cyclase" evidence="20">
    <location>
        <begin position="820"/>
        <end position="950"/>
    </location>
</feature>